<evidence type="ECO:0000313" key="3">
    <source>
        <dbReference type="Proteomes" id="UP000288805"/>
    </source>
</evidence>
<keyword evidence="1" id="KW-0472">Membrane</keyword>
<evidence type="ECO:0000256" key="1">
    <source>
        <dbReference type="SAM" id="Phobius"/>
    </source>
</evidence>
<sequence>MLQMRPVPSIFQYGNAHYIPGGRVPDNLCGSLCHEVLEEVQQSVSQDTITRRICPVYLKSGSDEDYSYIDEGNPSGSDLDDLLEWGLEDNIIRRSTEEARSSGSVQEDVNDLVLQDTIIRNHDDPEPEGTGYSCTNAHACDQEMLQMRPDPFIFQYGNAHYIPAGSVHDNVCDLERYFLTDSPAWDLERVERQPNPSIYNIESGYWVFITIFSFLFLAHVFYWAPYRIPPLLGASFWISPLLAGPSEILTLLEAPFGISTLLGGMILLIFILSRI</sequence>
<reference evidence="2 3" key="1">
    <citation type="journal article" date="2018" name="PLoS Genet.">
        <title>Population sequencing reveals clonal diversity and ancestral inbreeding in the grapevine cultivar Chardonnay.</title>
        <authorList>
            <person name="Roach M.J."/>
            <person name="Johnson D.L."/>
            <person name="Bohlmann J."/>
            <person name="van Vuuren H.J."/>
            <person name="Jones S.J."/>
            <person name="Pretorius I.S."/>
            <person name="Schmidt S.A."/>
            <person name="Borneman A.R."/>
        </authorList>
    </citation>
    <scope>NUCLEOTIDE SEQUENCE [LARGE SCALE GENOMIC DNA]</scope>
    <source>
        <strain evidence="3">cv. Chardonnay</strain>
        <tissue evidence="2">Leaf</tissue>
    </source>
</reference>
<keyword evidence="1" id="KW-1133">Transmembrane helix</keyword>
<gene>
    <name evidence="2" type="ORF">CK203_054319</name>
</gene>
<dbReference type="EMBL" id="QGNW01000305">
    <property type="protein sequence ID" value="RVW77856.1"/>
    <property type="molecule type" value="Genomic_DNA"/>
</dbReference>
<feature type="transmembrane region" description="Helical" evidence="1">
    <location>
        <begin position="248"/>
        <end position="272"/>
    </location>
</feature>
<dbReference type="Proteomes" id="UP000288805">
    <property type="component" value="Unassembled WGS sequence"/>
</dbReference>
<accession>A0A438GZX6</accession>
<protein>
    <submittedName>
        <fullName evidence="2">Uncharacterized protein</fullName>
    </submittedName>
</protein>
<evidence type="ECO:0000313" key="2">
    <source>
        <dbReference type="EMBL" id="RVW77856.1"/>
    </source>
</evidence>
<keyword evidence="1" id="KW-0812">Transmembrane</keyword>
<name>A0A438GZX6_VITVI</name>
<organism evidence="2 3">
    <name type="scientific">Vitis vinifera</name>
    <name type="common">Grape</name>
    <dbReference type="NCBI Taxonomy" id="29760"/>
    <lineage>
        <taxon>Eukaryota</taxon>
        <taxon>Viridiplantae</taxon>
        <taxon>Streptophyta</taxon>
        <taxon>Embryophyta</taxon>
        <taxon>Tracheophyta</taxon>
        <taxon>Spermatophyta</taxon>
        <taxon>Magnoliopsida</taxon>
        <taxon>eudicotyledons</taxon>
        <taxon>Gunneridae</taxon>
        <taxon>Pentapetalae</taxon>
        <taxon>rosids</taxon>
        <taxon>Vitales</taxon>
        <taxon>Vitaceae</taxon>
        <taxon>Viteae</taxon>
        <taxon>Vitis</taxon>
    </lineage>
</organism>
<comment type="caution">
    <text evidence="2">The sequence shown here is derived from an EMBL/GenBank/DDBJ whole genome shotgun (WGS) entry which is preliminary data.</text>
</comment>
<proteinExistence type="predicted"/>
<feature type="transmembrane region" description="Helical" evidence="1">
    <location>
        <begin position="205"/>
        <end position="228"/>
    </location>
</feature>
<dbReference type="AlphaFoldDB" id="A0A438GZX6"/>